<dbReference type="OMA" id="FICIVGW"/>
<reference evidence="8 9" key="2">
    <citation type="journal article" date="2011" name="PLoS Genet.">
        <title>Caenorhabditis briggsae recombinant inbred line genotypes reveal inter-strain incompatibility and the evolution of recombination.</title>
        <authorList>
            <person name="Ross J.A."/>
            <person name="Koboldt D.C."/>
            <person name="Staisch J.E."/>
            <person name="Chamberlin H.M."/>
            <person name="Gupta B.P."/>
            <person name="Miller R.D."/>
            <person name="Baird S.E."/>
            <person name="Haag E.S."/>
        </authorList>
    </citation>
    <scope>NUCLEOTIDE SEQUENCE [LARGE SCALE GENOMIC DNA]</scope>
    <source>
        <strain evidence="8 9">AF16</strain>
    </source>
</reference>
<keyword evidence="3 6" id="KW-1133">Transmembrane helix</keyword>
<keyword evidence="6" id="KW-0869">Chloride channel</keyword>
<protein>
    <recommendedName>
        <fullName evidence="6">Bestrophin homolog</fullName>
    </recommendedName>
</protein>
<sequence length="360" mass="41014">MVVKLFRWFNDGGTYFGKELHNYIPLTFMLAFFVSIIVARWRHMFANLGFIESIALTINATIVSNAEEAFLIRRNLIRYVCLAQVMVYRDISIRVRRRFPNMDSVKKAGFLFDNEEEMLNAIDLDYNKYWVPINWCVTLLNKANEKGYIISAPALCALHKVVFFAVRIYFLFCLFSRQYIRNPNDGKEFEVIQMITGMRIVDCFGQAPPLAQDMFSDPGALPIYSEESQRNYQSGALVGSVSHVTLAQTDENIHMVPLSPRLSSGDIHGHDRPSVRRRFKFGTASQAGSRASSFREHRLPRQDTIEGENNDGLELDYEKNLEEAAGSPTRNAVFFSNLSQISENDEDCPATAKTSVVSRV</sequence>
<dbReference type="HOGENOM" id="CLU_018069_7_1_1"/>
<keyword evidence="4 6" id="KW-0472">Membrane</keyword>
<comment type="similarity">
    <text evidence="5 6">Belongs to the anion channel-forming bestrophin (TC 1.A.46) family. Calcium-sensitive chloride channel subfamily.</text>
</comment>
<dbReference type="PANTHER" id="PTHR10736">
    <property type="entry name" value="BESTROPHIN"/>
    <property type="match status" value="1"/>
</dbReference>
<dbReference type="Pfam" id="PF01062">
    <property type="entry name" value="Bestrophin"/>
    <property type="match status" value="1"/>
</dbReference>
<dbReference type="AlphaFoldDB" id="A8XBQ0"/>
<evidence type="ECO:0000256" key="2">
    <source>
        <dbReference type="ARBA" id="ARBA00022692"/>
    </source>
</evidence>
<evidence type="ECO:0000256" key="4">
    <source>
        <dbReference type="ARBA" id="ARBA00023136"/>
    </source>
</evidence>
<keyword evidence="6" id="KW-0407">Ion channel</keyword>
<evidence type="ECO:0000313" key="9">
    <source>
        <dbReference type="Proteomes" id="UP000008549"/>
    </source>
</evidence>
<feature type="compositionally biased region" description="Basic and acidic residues" evidence="7">
    <location>
        <begin position="293"/>
        <end position="304"/>
    </location>
</feature>
<keyword evidence="2 6" id="KW-0812">Transmembrane</keyword>
<keyword evidence="6" id="KW-1003">Cell membrane</keyword>
<organism evidence="8 9">
    <name type="scientific">Caenorhabditis briggsae</name>
    <dbReference type="NCBI Taxonomy" id="6238"/>
    <lineage>
        <taxon>Eukaryota</taxon>
        <taxon>Metazoa</taxon>
        <taxon>Ecdysozoa</taxon>
        <taxon>Nematoda</taxon>
        <taxon>Chromadorea</taxon>
        <taxon>Rhabditida</taxon>
        <taxon>Rhabditina</taxon>
        <taxon>Rhabditomorpha</taxon>
        <taxon>Rhabditoidea</taxon>
        <taxon>Rhabditidae</taxon>
        <taxon>Peloderinae</taxon>
        <taxon>Caenorhabditis</taxon>
    </lineage>
</organism>
<dbReference type="STRING" id="6238.A8XBQ0"/>
<keyword evidence="6" id="KW-0868">Chloride</keyword>
<name>A8XBQ0_CAEBR</name>
<dbReference type="Proteomes" id="UP000008549">
    <property type="component" value="Unassembled WGS sequence"/>
</dbReference>
<dbReference type="PANTHER" id="PTHR10736:SF19">
    <property type="entry name" value="BESTROPHIN HOMOLOG"/>
    <property type="match status" value="1"/>
</dbReference>
<dbReference type="WormBase" id="CBG10747">
    <property type="protein sequence ID" value="CBP48238"/>
    <property type="gene ID" value="WBGene00032034"/>
    <property type="gene designation" value="Cbr-best-20"/>
</dbReference>
<dbReference type="GO" id="GO:0005886">
    <property type="term" value="C:plasma membrane"/>
    <property type="evidence" value="ECO:0007669"/>
    <property type="project" value="UniProtKB-SubCell"/>
</dbReference>
<evidence type="ECO:0000256" key="5">
    <source>
        <dbReference type="ARBA" id="ARBA00034769"/>
    </source>
</evidence>
<feature type="region of interest" description="Disordered" evidence="7">
    <location>
        <begin position="285"/>
        <end position="313"/>
    </location>
</feature>
<dbReference type="FunCoup" id="A8XBQ0">
    <property type="interactions" value="4"/>
</dbReference>
<dbReference type="InterPro" id="IPR021134">
    <property type="entry name" value="Bestrophin-like"/>
</dbReference>
<comment type="function">
    <text evidence="6">Forms chloride channels.</text>
</comment>
<dbReference type="EMBL" id="HE600916">
    <property type="protein sequence ID" value="CAP30066.2"/>
    <property type="molecule type" value="Genomic_DNA"/>
</dbReference>
<keyword evidence="9" id="KW-1185">Reference proteome</keyword>
<evidence type="ECO:0000256" key="7">
    <source>
        <dbReference type="SAM" id="MobiDB-lite"/>
    </source>
</evidence>
<reference evidence="8 9" key="1">
    <citation type="journal article" date="2003" name="PLoS Biol.">
        <title>The genome sequence of Caenorhabditis briggsae: a platform for comparative genomics.</title>
        <authorList>
            <person name="Stein L.D."/>
            <person name="Bao Z."/>
            <person name="Blasiar D."/>
            <person name="Blumenthal T."/>
            <person name="Brent M.R."/>
            <person name="Chen N."/>
            <person name="Chinwalla A."/>
            <person name="Clarke L."/>
            <person name="Clee C."/>
            <person name="Coghlan A."/>
            <person name="Coulson A."/>
            <person name="D'Eustachio P."/>
            <person name="Fitch D.H."/>
            <person name="Fulton L.A."/>
            <person name="Fulton R.E."/>
            <person name="Griffiths-Jones S."/>
            <person name="Harris T.W."/>
            <person name="Hillier L.W."/>
            <person name="Kamath R."/>
            <person name="Kuwabara P.E."/>
            <person name="Mardis E.R."/>
            <person name="Marra M.A."/>
            <person name="Miner T.L."/>
            <person name="Minx P."/>
            <person name="Mullikin J.C."/>
            <person name="Plumb R.W."/>
            <person name="Rogers J."/>
            <person name="Schein J.E."/>
            <person name="Sohrmann M."/>
            <person name="Spieth J."/>
            <person name="Stajich J.E."/>
            <person name="Wei C."/>
            <person name="Willey D."/>
            <person name="Wilson R.K."/>
            <person name="Durbin R."/>
            <person name="Waterston R.H."/>
        </authorList>
    </citation>
    <scope>NUCLEOTIDE SEQUENCE [LARGE SCALE GENOMIC DNA]</scope>
    <source>
        <strain evidence="8 9">AF16</strain>
    </source>
</reference>
<evidence type="ECO:0000313" key="8">
    <source>
        <dbReference type="EMBL" id="CAP30066.2"/>
    </source>
</evidence>
<dbReference type="InterPro" id="IPR000615">
    <property type="entry name" value="Bestrophin"/>
</dbReference>
<dbReference type="GO" id="GO:0034707">
    <property type="term" value="C:chloride channel complex"/>
    <property type="evidence" value="ECO:0007669"/>
    <property type="project" value="UniProtKB-KW"/>
</dbReference>
<evidence type="ECO:0000313" key="10">
    <source>
        <dbReference type="WormBase" id="CBG10747"/>
    </source>
</evidence>
<gene>
    <name evidence="10" type="primary">best-20</name>
    <name evidence="8 10" type="ORF">CBG10747</name>
    <name evidence="8" type="ORF">CBG_10747</name>
</gene>
<evidence type="ECO:0000256" key="1">
    <source>
        <dbReference type="ARBA" id="ARBA00004141"/>
    </source>
</evidence>
<dbReference type="GO" id="GO:0005254">
    <property type="term" value="F:chloride channel activity"/>
    <property type="evidence" value="ECO:0007669"/>
    <property type="project" value="UniProtKB-KW"/>
</dbReference>
<dbReference type="eggNOG" id="KOG3547">
    <property type="taxonomic scope" value="Eukaryota"/>
</dbReference>
<dbReference type="InParanoid" id="A8XBQ0"/>
<evidence type="ECO:0000256" key="3">
    <source>
        <dbReference type="ARBA" id="ARBA00022989"/>
    </source>
</evidence>
<proteinExistence type="inferred from homology"/>
<feature type="transmembrane region" description="Helical" evidence="6">
    <location>
        <begin position="20"/>
        <end position="39"/>
    </location>
</feature>
<keyword evidence="6" id="KW-0813">Transport</keyword>
<keyword evidence="6" id="KW-0406">Ion transport</keyword>
<feature type="transmembrane region" description="Helical" evidence="6">
    <location>
        <begin position="148"/>
        <end position="172"/>
    </location>
</feature>
<evidence type="ECO:0000256" key="6">
    <source>
        <dbReference type="RuleBase" id="RU363126"/>
    </source>
</evidence>
<comment type="subcellular location">
    <subcellularLocation>
        <location evidence="6">Cell membrane</location>
        <topology evidence="6">Multi-pass membrane protein</topology>
    </subcellularLocation>
    <subcellularLocation>
        <location evidence="1">Membrane</location>
        <topology evidence="1">Multi-pass membrane protein</topology>
    </subcellularLocation>
</comment>
<accession>A8XBQ0</accession>